<dbReference type="AlphaFoldDB" id="A0A0D7AQI0"/>
<evidence type="ECO:0000256" key="1">
    <source>
        <dbReference type="SAM" id="MobiDB-lite"/>
    </source>
</evidence>
<accession>A0A0D7AQI0</accession>
<reference evidence="2 3" key="1">
    <citation type="journal article" date="2015" name="Fungal Genet. Biol.">
        <title>Evolution of novel wood decay mechanisms in Agaricales revealed by the genome sequences of Fistulina hepatica and Cylindrobasidium torrendii.</title>
        <authorList>
            <person name="Floudas D."/>
            <person name="Held B.W."/>
            <person name="Riley R."/>
            <person name="Nagy L.G."/>
            <person name="Koehler G."/>
            <person name="Ransdell A.S."/>
            <person name="Younus H."/>
            <person name="Chow J."/>
            <person name="Chiniquy J."/>
            <person name="Lipzen A."/>
            <person name="Tritt A."/>
            <person name="Sun H."/>
            <person name="Haridas S."/>
            <person name="LaButti K."/>
            <person name="Ohm R.A."/>
            <person name="Kues U."/>
            <person name="Blanchette R.A."/>
            <person name="Grigoriev I.V."/>
            <person name="Minto R.E."/>
            <person name="Hibbett D.S."/>
        </authorList>
    </citation>
    <scope>NUCLEOTIDE SEQUENCE [LARGE SCALE GENOMIC DNA]</scope>
    <source>
        <strain evidence="2 3">ATCC 64428</strain>
    </source>
</reference>
<organism evidence="2 3">
    <name type="scientific">Fistulina hepatica ATCC 64428</name>
    <dbReference type="NCBI Taxonomy" id="1128425"/>
    <lineage>
        <taxon>Eukaryota</taxon>
        <taxon>Fungi</taxon>
        <taxon>Dikarya</taxon>
        <taxon>Basidiomycota</taxon>
        <taxon>Agaricomycotina</taxon>
        <taxon>Agaricomycetes</taxon>
        <taxon>Agaricomycetidae</taxon>
        <taxon>Agaricales</taxon>
        <taxon>Fistulinaceae</taxon>
        <taxon>Fistulina</taxon>
    </lineage>
</organism>
<name>A0A0D7AQI0_9AGAR</name>
<proteinExistence type="predicted"/>
<feature type="compositionally biased region" description="Basic and acidic residues" evidence="1">
    <location>
        <begin position="257"/>
        <end position="266"/>
    </location>
</feature>
<keyword evidence="3" id="KW-1185">Reference proteome</keyword>
<evidence type="ECO:0000313" key="3">
    <source>
        <dbReference type="Proteomes" id="UP000054144"/>
    </source>
</evidence>
<feature type="region of interest" description="Disordered" evidence="1">
    <location>
        <begin position="247"/>
        <end position="266"/>
    </location>
</feature>
<gene>
    <name evidence="2" type="ORF">FISHEDRAFT_55420</name>
</gene>
<feature type="compositionally biased region" description="Polar residues" evidence="1">
    <location>
        <begin position="96"/>
        <end position="106"/>
    </location>
</feature>
<sequence>MTQNRKDEKTVRTAPFGACIVLMGTLSLHGRPASPIGSLAYNVLGTRQPATSPRLNHDFLADAGKDAEVGAVAPRRRGAKSSAQVKTMPMAADVTANGTRTSTAWQPQKVRRQAGKQRPAETGQSWRDAASCPGPVCKQLDQIDGPESGCNTTTKGRWKSRAGHQKRRGPQENARGRERVTTSRQSPVAGFMSSALSLAMSWSTVIRHPYCLDIHMGIRIYVTNASRGIYTALRVLCPLQNLARPPSLVSRSTTYPEENREWTDHE</sequence>
<evidence type="ECO:0000313" key="2">
    <source>
        <dbReference type="EMBL" id="KIY53058.1"/>
    </source>
</evidence>
<feature type="region of interest" description="Disordered" evidence="1">
    <location>
        <begin position="96"/>
        <end position="186"/>
    </location>
</feature>
<feature type="compositionally biased region" description="Basic residues" evidence="1">
    <location>
        <begin position="156"/>
        <end position="168"/>
    </location>
</feature>
<protein>
    <submittedName>
        <fullName evidence="2">Uncharacterized protein</fullName>
    </submittedName>
</protein>
<dbReference type="Proteomes" id="UP000054144">
    <property type="component" value="Unassembled WGS sequence"/>
</dbReference>
<dbReference type="EMBL" id="KN881628">
    <property type="protein sequence ID" value="KIY53058.1"/>
    <property type="molecule type" value="Genomic_DNA"/>
</dbReference>